<organism evidence="2 3">
    <name type="scientific">Conger conger</name>
    <name type="common">Conger eel</name>
    <name type="synonym">Muraena conger</name>
    <dbReference type="NCBI Taxonomy" id="82655"/>
    <lineage>
        <taxon>Eukaryota</taxon>
        <taxon>Metazoa</taxon>
        <taxon>Chordata</taxon>
        <taxon>Craniata</taxon>
        <taxon>Vertebrata</taxon>
        <taxon>Euteleostomi</taxon>
        <taxon>Actinopterygii</taxon>
        <taxon>Neopterygii</taxon>
        <taxon>Teleostei</taxon>
        <taxon>Anguilliformes</taxon>
        <taxon>Congridae</taxon>
        <taxon>Conger</taxon>
    </lineage>
</organism>
<dbReference type="OrthoDB" id="6275292at2759"/>
<reference evidence="2" key="1">
    <citation type="journal article" date="2023" name="Science">
        <title>Genome structures resolve the early diversification of teleost fishes.</title>
        <authorList>
            <person name="Parey E."/>
            <person name="Louis A."/>
            <person name="Montfort J."/>
            <person name="Bouchez O."/>
            <person name="Roques C."/>
            <person name="Iampietro C."/>
            <person name="Lluch J."/>
            <person name="Castinel A."/>
            <person name="Donnadieu C."/>
            <person name="Desvignes T."/>
            <person name="Floi Bucao C."/>
            <person name="Jouanno E."/>
            <person name="Wen M."/>
            <person name="Mejri S."/>
            <person name="Dirks R."/>
            <person name="Jansen H."/>
            <person name="Henkel C."/>
            <person name="Chen W.J."/>
            <person name="Zahm M."/>
            <person name="Cabau C."/>
            <person name="Klopp C."/>
            <person name="Thompson A.W."/>
            <person name="Robinson-Rechavi M."/>
            <person name="Braasch I."/>
            <person name="Lecointre G."/>
            <person name="Bobe J."/>
            <person name="Postlethwait J.H."/>
            <person name="Berthelot C."/>
            <person name="Roest Crollius H."/>
            <person name="Guiguen Y."/>
        </authorList>
    </citation>
    <scope>NUCLEOTIDE SEQUENCE</scope>
    <source>
        <strain evidence="2">Concon-B</strain>
    </source>
</reference>
<gene>
    <name evidence="2" type="ORF">COCON_G00060440</name>
</gene>
<dbReference type="AlphaFoldDB" id="A0A9Q1DRD2"/>
<proteinExistence type="predicted"/>
<dbReference type="PANTHER" id="PTHR34914:SF1">
    <property type="entry name" value="LYMPHOCYTE EXPANSION MOLECULE"/>
    <property type="match status" value="1"/>
</dbReference>
<feature type="compositionally biased region" description="Basic and acidic residues" evidence="1">
    <location>
        <begin position="402"/>
        <end position="416"/>
    </location>
</feature>
<dbReference type="InterPro" id="IPR029089">
    <property type="entry name" value="DUF4660"/>
</dbReference>
<dbReference type="Pfam" id="PF15559">
    <property type="entry name" value="DUF4660"/>
    <property type="match status" value="1"/>
</dbReference>
<feature type="compositionally biased region" description="Basic and acidic residues" evidence="1">
    <location>
        <begin position="381"/>
        <end position="394"/>
    </location>
</feature>
<dbReference type="PANTHER" id="PTHR34914">
    <property type="entry name" value="LYMPHOCYTE EXPANSION MOLECULE"/>
    <property type="match status" value="1"/>
</dbReference>
<name>A0A9Q1DRD2_CONCO</name>
<evidence type="ECO:0000313" key="2">
    <source>
        <dbReference type="EMBL" id="KAJ8278978.1"/>
    </source>
</evidence>
<evidence type="ECO:0000313" key="3">
    <source>
        <dbReference type="Proteomes" id="UP001152803"/>
    </source>
</evidence>
<comment type="caution">
    <text evidence="2">The sequence shown here is derived from an EMBL/GenBank/DDBJ whole genome shotgun (WGS) entry which is preliminary data.</text>
</comment>
<feature type="region of interest" description="Disordered" evidence="1">
    <location>
        <begin position="340"/>
        <end position="416"/>
    </location>
</feature>
<keyword evidence="3" id="KW-1185">Reference proteome</keyword>
<feature type="compositionally biased region" description="Basic and acidic residues" evidence="1">
    <location>
        <begin position="359"/>
        <end position="374"/>
    </location>
</feature>
<sequence>MRTTELERNLGPGRYNVDRGDFSAPVLRERAKGPGWKRAQEMAWLAHTPHVLYKEAWEHKRFLKSKVGPGTYRTADFMELLQKRPQSVRGVCESREERFKSFYAQKDSESIGMLQNETPGPGSYGKGGIPTAVLDEKRMQLTGTCPTMDFGPAVERILEAKRDSESMGMLQNETPGPGSYGKGGIPTAVLDEKRMQLTGTCPTMDFGPAVERILEAKRRISNVDSGEKISMSLFVEDLNRPEKRKHGLFSKMCRNPECPTERIYHSTLAQSPRPAPSFLYNPLNKHIDWESRTVKAPEEPAKEFKVWKTNAVPPPQTYATEKKTAPPGMDMAIKWSNIYEDNGEDAPQPATGNAQFLPDEEKHIQSDEEQEKSMSAKKRKVESFQQKEKRKRDMGQATSDKSFVEEEKRILRQSLE</sequence>
<dbReference type="InterPro" id="IPR033557">
    <property type="entry name" value="CIMAP2"/>
</dbReference>
<accession>A0A9Q1DRD2</accession>
<evidence type="ECO:0000256" key="1">
    <source>
        <dbReference type="SAM" id="MobiDB-lite"/>
    </source>
</evidence>
<dbReference type="Proteomes" id="UP001152803">
    <property type="component" value="Unassembled WGS sequence"/>
</dbReference>
<protein>
    <submittedName>
        <fullName evidence="2">Uncharacterized protein</fullName>
    </submittedName>
</protein>
<dbReference type="EMBL" id="JAFJMO010000004">
    <property type="protein sequence ID" value="KAJ8278978.1"/>
    <property type="molecule type" value="Genomic_DNA"/>
</dbReference>